<accession>A0A1M4RZ36</accession>
<evidence type="ECO:0000313" key="4">
    <source>
        <dbReference type="Proteomes" id="UP000184291"/>
    </source>
</evidence>
<name>A0A1M4RZ36_9ACTO</name>
<dbReference type="EMBL" id="FQTT01000010">
    <property type="protein sequence ID" value="SHE25236.1"/>
    <property type="molecule type" value="Genomic_DNA"/>
</dbReference>
<keyword evidence="4" id="KW-1185">Reference proteome</keyword>
<dbReference type="RefSeq" id="WP_073329782.1">
    <property type="nucleotide sequence ID" value="NZ_FQTT01000010.1"/>
</dbReference>
<protein>
    <recommendedName>
        <fullName evidence="2">DUF6571 domain-containing protein</fullName>
    </recommendedName>
</protein>
<dbReference type="AlphaFoldDB" id="A0A1M4RZ36"/>
<dbReference type="STRING" id="1892869.ACGLYG10_1452"/>
<proteinExistence type="predicted"/>
<evidence type="ECO:0000259" key="2">
    <source>
        <dbReference type="Pfam" id="PF20211"/>
    </source>
</evidence>
<reference evidence="4" key="1">
    <citation type="submission" date="2016-09" db="EMBL/GenBank/DDBJ databases">
        <authorList>
            <person name="Strepis N."/>
        </authorList>
    </citation>
    <scope>NUCLEOTIDE SEQUENCE [LARGE SCALE GENOMIC DNA]</scope>
</reference>
<organism evidence="3 4">
    <name type="scientific">Actinomyces glycerinitolerans</name>
    <dbReference type="NCBI Taxonomy" id="1892869"/>
    <lineage>
        <taxon>Bacteria</taxon>
        <taxon>Bacillati</taxon>
        <taxon>Actinomycetota</taxon>
        <taxon>Actinomycetes</taxon>
        <taxon>Actinomycetales</taxon>
        <taxon>Actinomycetaceae</taxon>
        <taxon>Actinomyces</taxon>
    </lineage>
</organism>
<feature type="region of interest" description="Disordered" evidence="1">
    <location>
        <begin position="687"/>
        <end position="708"/>
    </location>
</feature>
<dbReference type="OrthoDB" id="3251207at2"/>
<sequence length="708" mass="76418">MAYVYLHEEDLQAFIDSLKSFTSSNISELDSISRANTERDDPADIRDKVEWWALPHVRIGDLSLTADELQVRLNQAVEMNSNGITPMDGDLISYYLPDGVEDTPANVMIYNGEAVTNGAKDAEALQQASGSLDGVSEDGRTVEQVLDDMARYQDVPAYGDAVVTTFGGVDYYLDFVLNLQWHYNSVDKEGVLHVDRDGLDQAVDVLGRVLASATNSESTPEGYDSWSDAMYESVTVKGHRGRMSALNALLAADDAVYDTNTLVDLADQLEDLPFDGAAASSTPDSLQGWYDDDYGVRYDEGKALRDYSMDPLYGVTMAMGNNPEAAFKYLNPDGQMSNGQWVPGEQSKKRWELLTGREWDSEVGLDGFTAAMAGNSAMRGSDNADTAAAATWTVARSMEFAVDQVPFASYTEAMKENLSVVVANTAEEGVDVAYGGYPHGLGLYQGDDSKTDHDDRNLYSTLIYRLIDNENAAATIASAFTSAAMEEYPNITDSGQLGDKYDEVGSVYGYLDAIGSERLTDLKEASTAEKKAATDAMGTMLGVTTTVLGAGIAGPGAKLAWSVGTTVTKPIMVDQLAPDDLPDVDVPETGSPTSLEAQAYAEAVNRGLITEPEAFNPEYLQDDSGQPYIWYTTNPDGTTTFNLDNPPSSEQDAQVHSWAKAIHTEHDPEGAIVDANRGINTGVSRGQRLVQGNDGEGGKDGVIAIKRD</sequence>
<dbReference type="Pfam" id="PF20211">
    <property type="entry name" value="DUF6571"/>
    <property type="match status" value="1"/>
</dbReference>
<dbReference type="Proteomes" id="UP000184291">
    <property type="component" value="Unassembled WGS sequence"/>
</dbReference>
<dbReference type="InterPro" id="IPR046701">
    <property type="entry name" value="DUF6571"/>
</dbReference>
<evidence type="ECO:0000313" key="3">
    <source>
        <dbReference type="EMBL" id="SHE25236.1"/>
    </source>
</evidence>
<gene>
    <name evidence="3" type="ORF">ACGLYG10_1452</name>
</gene>
<feature type="domain" description="DUF6571" evidence="2">
    <location>
        <begin position="1"/>
        <end position="687"/>
    </location>
</feature>
<evidence type="ECO:0000256" key="1">
    <source>
        <dbReference type="SAM" id="MobiDB-lite"/>
    </source>
</evidence>